<feature type="compositionally biased region" description="Pro residues" evidence="1">
    <location>
        <begin position="1"/>
        <end position="16"/>
    </location>
</feature>
<organism evidence="5">
    <name type="scientific">Onchocerca ochengi</name>
    <name type="common">Filarial nematode worm</name>
    <dbReference type="NCBI Taxonomy" id="42157"/>
    <lineage>
        <taxon>Eukaryota</taxon>
        <taxon>Metazoa</taxon>
        <taxon>Ecdysozoa</taxon>
        <taxon>Nematoda</taxon>
        <taxon>Chromadorea</taxon>
        <taxon>Rhabditida</taxon>
        <taxon>Spirurina</taxon>
        <taxon>Spiruromorpha</taxon>
        <taxon>Filarioidea</taxon>
        <taxon>Onchocercidae</taxon>
        <taxon>Onchocerca</taxon>
    </lineage>
</organism>
<evidence type="ECO:0000313" key="3">
    <source>
        <dbReference type="EMBL" id="VDM91417.1"/>
    </source>
</evidence>
<proteinExistence type="predicted"/>
<evidence type="ECO:0000313" key="2">
    <source>
        <dbReference type="EMBL" id="VDK88066.1"/>
    </source>
</evidence>
<gene>
    <name evidence="2" type="ORF">NOO_LOCUS8027</name>
    <name evidence="3" type="ORF">NOO_LOCUS8637</name>
</gene>
<accession>A0A182EIU4</accession>
<dbReference type="EMBL" id="UYRW01003141">
    <property type="protein sequence ID" value="VDK88066.1"/>
    <property type="molecule type" value="Genomic_DNA"/>
</dbReference>
<reference evidence="5 6" key="1">
    <citation type="submission" date="2016-06" db="UniProtKB">
        <authorList>
            <consortium name="WormBaseParasite"/>
        </authorList>
    </citation>
    <scope>IDENTIFICATION</scope>
</reference>
<evidence type="ECO:0000256" key="1">
    <source>
        <dbReference type="SAM" id="MobiDB-lite"/>
    </source>
</evidence>
<protein>
    <submittedName>
        <fullName evidence="5 6">Ovule protein</fullName>
    </submittedName>
</protein>
<dbReference type="WBParaSite" id="nOo.2.0.1.t08637-RA">
    <property type="protein sequence ID" value="nOo.2.0.1.t08637-RA"/>
    <property type="gene ID" value="nOo.2.0.1.g08637"/>
</dbReference>
<sequence>MLSPPSEPPPPPPPKTPSESSSHKIYHLSILRYPCSSPVALFAQMLCIVSDEFSSLSKYLQFTSVEM</sequence>
<dbReference type="AlphaFoldDB" id="A0A182EIU4"/>
<dbReference type="EMBL" id="UYRW01003718">
    <property type="protein sequence ID" value="VDM91417.1"/>
    <property type="molecule type" value="Genomic_DNA"/>
</dbReference>
<dbReference type="WBParaSite" id="nOo.2.0.1.t08027-RA">
    <property type="protein sequence ID" value="nOo.2.0.1.t08027-RA"/>
    <property type="gene ID" value="nOo.2.0.1.g08027"/>
</dbReference>
<dbReference type="Proteomes" id="UP000271087">
    <property type="component" value="Unassembled WGS sequence"/>
</dbReference>
<feature type="region of interest" description="Disordered" evidence="1">
    <location>
        <begin position="1"/>
        <end position="21"/>
    </location>
</feature>
<keyword evidence="4" id="KW-1185">Reference proteome</keyword>
<evidence type="ECO:0000313" key="5">
    <source>
        <dbReference type="WBParaSite" id="nOo.2.0.1.t08027-RA"/>
    </source>
</evidence>
<name>A0A182EIU4_ONCOC</name>
<reference evidence="2 4" key="2">
    <citation type="submission" date="2018-08" db="EMBL/GenBank/DDBJ databases">
        <authorList>
            <person name="Laetsch R D."/>
            <person name="Stevens L."/>
            <person name="Kumar S."/>
            <person name="Blaxter L. M."/>
        </authorList>
    </citation>
    <scope>NUCLEOTIDE SEQUENCE [LARGE SCALE GENOMIC DNA]</scope>
</reference>
<evidence type="ECO:0000313" key="4">
    <source>
        <dbReference type="Proteomes" id="UP000271087"/>
    </source>
</evidence>
<evidence type="ECO:0000313" key="6">
    <source>
        <dbReference type="WBParaSite" id="nOo.2.0.1.t08637-RA"/>
    </source>
</evidence>